<dbReference type="EMBL" id="JACHGI010000016">
    <property type="protein sequence ID" value="MBB6469456.1"/>
    <property type="molecule type" value="Genomic_DNA"/>
</dbReference>
<dbReference type="Proteomes" id="UP000532373">
    <property type="component" value="Unassembled WGS sequence"/>
</dbReference>
<keyword evidence="1" id="KW-1133">Transmembrane helix</keyword>
<organism evidence="2 3">
    <name type="scientific">Aminobacter carboxidus</name>
    <dbReference type="NCBI Taxonomy" id="376165"/>
    <lineage>
        <taxon>Bacteria</taxon>
        <taxon>Pseudomonadati</taxon>
        <taxon>Pseudomonadota</taxon>
        <taxon>Alphaproteobacteria</taxon>
        <taxon>Hyphomicrobiales</taxon>
        <taxon>Phyllobacteriaceae</taxon>
        <taxon>Aminobacter</taxon>
    </lineage>
</organism>
<feature type="transmembrane region" description="Helical" evidence="1">
    <location>
        <begin position="81"/>
        <end position="104"/>
    </location>
</feature>
<accession>A0A8E1WI60</accession>
<evidence type="ECO:0000313" key="2">
    <source>
        <dbReference type="EMBL" id="MBB6469456.1"/>
    </source>
</evidence>
<name>A0A8E1WI60_9HYPH</name>
<dbReference type="RefSeq" id="WP_184772847.1">
    <property type="nucleotide sequence ID" value="NZ_JACHGI010000016.1"/>
</dbReference>
<evidence type="ECO:0000313" key="3">
    <source>
        <dbReference type="Proteomes" id="UP000532373"/>
    </source>
</evidence>
<sequence>MIGIVVAIAIAAYAIHGIIADDLVMPYRVGQWRLKNFKSLHLHGIWEISGSICLLLGAAGFAVLAYGVIGTKPSADPRARFYRGLATPLILIGAVFFLGISWFAQWFVR</sequence>
<gene>
    <name evidence="2" type="ORF">HNQ96_005346</name>
</gene>
<proteinExistence type="predicted"/>
<protein>
    <submittedName>
        <fullName evidence="2">Uncharacterized protein</fullName>
    </submittedName>
</protein>
<keyword evidence="1" id="KW-0472">Membrane</keyword>
<feature type="transmembrane region" description="Helical" evidence="1">
    <location>
        <begin position="44"/>
        <end position="69"/>
    </location>
</feature>
<dbReference type="AlphaFoldDB" id="A0A8E1WI60"/>
<comment type="caution">
    <text evidence="2">The sequence shown here is derived from an EMBL/GenBank/DDBJ whole genome shotgun (WGS) entry which is preliminary data.</text>
</comment>
<reference evidence="2 3" key="1">
    <citation type="submission" date="2020-08" db="EMBL/GenBank/DDBJ databases">
        <title>Genomic Encyclopedia of Type Strains, Phase IV (KMG-IV): sequencing the most valuable type-strain genomes for metagenomic binning, comparative biology and taxonomic classification.</title>
        <authorList>
            <person name="Goeker M."/>
        </authorList>
    </citation>
    <scope>NUCLEOTIDE SEQUENCE [LARGE SCALE GENOMIC DNA]</scope>
    <source>
        <strain evidence="2 3">DSM 17454</strain>
    </source>
</reference>
<keyword evidence="1" id="KW-0812">Transmembrane</keyword>
<evidence type="ECO:0000256" key="1">
    <source>
        <dbReference type="SAM" id="Phobius"/>
    </source>
</evidence>